<keyword evidence="2" id="KW-1185">Reference proteome</keyword>
<accession>A0A2Z6ZXN7</accession>
<dbReference type="Proteomes" id="UP000250235">
    <property type="component" value="Unassembled WGS sequence"/>
</dbReference>
<gene>
    <name evidence="1" type="ORF">F511_47318</name>
</gene>
<reference evidence="1 2" key="1">
    <citation type="journal article" date="2015" name="Proc. Natl. Acad. Sci. U.S.A.">
        <title>The resurrection genome of Boea hygrometrica: A blueprint for survival of dehydration.</title>
        <authorList>
            <person name="Xiao L."/>
            <person name="Yang G."/>
            <person name="Zhang L."/>
            <person name="Yang X."/>
            <person name="Zhao S."/>
            <person name="Ji Z."/>
            <person name="Zhou Q."/>
            <person name="Hu M."/>
            <person name="Wang Y."/>
            <person name="Chen M."/>
            <person name="Xu Y."/>
            <person name="Jin H."/>
            <person name="Xiao X."/>
            <person name="Hu G."/>
            <person name="Bao F."/>
            <person name="Hu Y."/>
            <person name="Wan P."/>
            <person name="Li L."/>
            <person name="Deng X."/>
            <person name="Kuang T."/>
            <person name="Xiang C."/>
            <person name="Zhu J.K."/>
            <person name="Oliver M.J."/>
            <person name="He Y."/>
        </authorList>
    </citation>
    <scope>NUCLEOTIDE SEQUENCE [LARGE SCALE GENOMIC DNA]</scope>
    <source>
        <strain evidence="2">cv. XS01</strain>
    </source>
</reference>
<name>A0A2Z6ZXN7_9LAMI</name>
<protein>
    <submittedName>
        <fullName evidence="1">Uncharacterized protein</fullName>
    </submittedName>
</protein>
<evidence type="ECO:0000313" key="2">
    <source>
        <dbReference type="Proteomes" id="UP000250235"/>
    </source>
</evidence>
<dbReference type="EMBL" id="KV209398">
    <property type="protein sequence ID" value="KZT75658.1"/>
    <property type="molecule type" value="Genomic_DNA"/>
</dbReference>
<proteinExistence type="predicted"/>
<dbReference type="AlphaFoldDB" id="A0A2Z6ZXN7"/>
<evidence type="ECO:0000313" key="1">
    <source>
        <dbReference type="EMBL" id="KZT75658.1"/>
    </source>
</evidence>
<sequence length="71" mass="7459">MGGGNHLLRRALDRAHGGLDMAAAPRTGCATKGQQARCHAPRLAQPVAPRQGATPAIMPHALRQRAALCRT</sequence>
<organism evidence="1 2">
    <name type="scientific">Dorcoceras hygrometricum</name>
    <dbReference type="NCBI Taxonomy" id="472368"/>
    <lineage>
        <taxon>Eukaryota</taxon>
        <taxon>Viridiplantae</taxon>
        <taxon>Streptophyta</taxon>
        <taxon>Embryophyta</taxon>
        <taxon>Tracheophyta</taxon>
        <taxon>Spermatophyta</taxon>
        <taxon>Magnoliopsida</taxon>
        <taxon>eudicotyledons</taxon>
        <taxon>Gunneridae</taxon>
        <taxon>Pentapetalae</taxon>
        <taxon>asterids</taxon>
        <taxon>lamiids</taxon>
        <taxon>Lamiales</taxon>
        <taxon>Gesneriaceae</taxon>
        <taxon>Didymocarpoideae</taxon>
        <taxon>Trichosporeae</taxon>
        <taxon>Loxocarpinae</taxon>
        <taxon>Dorcoceras</taxon>
    </lineage>
</organism>